<evidence type="ECO:0000313" key="7">
    <source>
        <dbReference type="Proteomes" id="UP000499080"/>
    </source>
</evidence>
<dbReference type="GO" id="GO:0005777">
    <property type="term" value="C:peroxisome"/>
    <property type="evidence" value="ECO:0007669"/>
    <property type="project" value="InterPro"/>
</dbReference>
<feature type="region of interest" description="Disordered" evidence="3">
    <location>
        <begin position="279"/>
        <end position="351"/>
    </location>
</feature>
<keyword evidence="7" id="KW-1185">Reference proteome</keyword>
<dbReference type="OrthoDB" id="10198870at2759"/>
<evidence type="ECO:0000256" key="3">
    <source>
        <dbReference type="SAM" id="MobiDB-lite"/>
    </source>
</evidence>
<protein>
    <submittedName>
        <fullName evidence="6">Meiosis regulator and mRNA stability factor 1</fullName>
    </submittedName>
</protein>
<gene>
    <name evidence="6" type="primary">marf1_3</name>
    <name evidence="6" type="ORF">AVEN_1452_1</name>
</gene>
<dbReference type="PANTHER" id="PTHR14379">
    <property type="entry name" value="LIMKAIN B LKAP"/>
    <property type="match status" value="1"/>
</dbReference>
<name>A0A4Y2QDW4_ARAVE</name>
<evidence type="ECO:0000256" key="2">
    <source>
        <dbReference type="ARBA" id="ARBA00022884"/>
    </source>
</evidence>
<dbReference type="InterPro" id="IPR021139">
    <property type="entry name" value="NYN"/>
</dbReference>
<dbReference type="GO" id="GO:0003723">
    <property type="term" value="F:RNA binding"/>
    <property type="evidence" value="ECO:0007669"/>
    <property type="project" value="UniProtKB-KW"/>
</dbReference>
<reference evidence="6 7" key="1">
    <citation type="journal article" date="2019" name="Sci. Rep.">
        <title>Orb-weaving spider Araneus ventricosus genome elucidates the spidroin gene catalogue.</title>
        <authorList>
            <person name="Kono N."/>
            <person name="Nakamura H."/>
            <person name="Ohtoshi R."/>
            <person name="Moran D.A.P."/>
            <person name="Shinohara A."/>
            <person name="Yoshida Y."/>
            <person name="Fujiwara M."/>
            <person name="Mori M."/>
            <person name="Tomita M."/>
            <person name="Arakawa K."/>
        </authorList>
    </citation>
    <scope>NUCLEOTIDE SEQUENCE [LARGE SCALE GENOMIC DNA]</scope>
</reference>
<dbReference type="Pfam" id="PF01936">
    <property type="entry name" value="NYN"/>
    <property type="match status" value="1"/>
</dbReference>
<feature type="domain" description="NYN" evidence="4">
    <location>
        <begin position="35"/>
        <end position="169"/>
    </location>
</feature>
<evidence type="ECO:0000256" key="1">
    <source>
        <dbReference type="ARBA" id="ARBA00022737"/>
    </source>
</evidence>
<evidence type="ECO:0000259" key="4">
    <source>
        <dbReference type="Pfam" id="PF01936"/>
    </source>
</evidence>
<dbReference type="PANTHER" id="PTHR14379:SF3">
    <property type="entry name" value="MEIOSIS REGULATOR AND MRNA STABILITY FACTOR 1"/>
    <property type="match status" value="1"/>
</dbReference>
<dbReference type="Gene3D" id="3.40.50.1010">
    <property type="entry name" value="5'-nuclease"/>
    <property type="match status" value="1"/>
</dbReference>
<dbReference type="InterPro" id="IPR034189">
    <property type="entry name" value="MARF1_RRM1"/>
</dbReference>
<proteinExistence type="predicted"/>
<keyword evidence="1" id="KW-0677">Repeat</keyword>
<feature type="domain" description="MARF1 RNA recognition motif 1" evidence="5">
    <location>
        <begin position="206"/>
        <end position="259"/>
    </location>
</feature>
<dbReference type="Proteomes" id="UP000499080">
    <property type="component" value="Unassembled WGS sequence"/>
</dbReference>
<keyword evidence="2" id="KW-0694">RNA-binding</keyword>
<dbReference type="InterPro" id="IPR024768">
    <property type="entry name" value="Marf1"/>
</dbReference>
<dbReference type="CDD" id="cd10910">
    <property type="entry name" value="PIN_limkain_b1_N_like"/>
    <property type="match status" value="1"/>
</dbReference>
<comment type="caution">
    <text evidence="6">The sequence shown here is derived from an EMBL/GenBank/DDBJ whole genome shotgun (WGS) entry which is preliminary data.</text>
</comment>
<evidence type="ECO:0000259" key="5">
    <source>
        <dbReference type="Pfam" id="PF11608"/>
    </source>
</evidence>
<dbReference type="GO" id="GO:0004540">
    <property type="term" value="F:RNA nuclease activity"/>
    <property type="evidence" value="ECO:0007669"/>
    <property type="project" value="InterPro"/>
</dbReference>
<sequence length="351" mass="39824">MNFSCDLTIEGVDGTKQSLPGRFKYAMSSFTIPTIGFFWDFENIRVPKDKSGYTIIQRLRENFLQDRFESEFIVVCDIRKERDDVLDEINQAQVKIVHVRSTAKNSCDEKLKTCMSQFVQNNGPGSTLVLLSSDINFCPFLAEFRYMKKINIILIHNAASNYLLNICNENFPFSLFTEDLPPRRVEKPLQPAYVMVTGLPQKMPEFSVKKTLSLLTDNRGGKVLSVTGSTAVIKFASTEYAVQAQRRLKNETVGKKKITATFFQDINRVVTRGLAAKMQQSGRPVHTDWDINQGASASGTANTSRQRTDSSDTEDDEPRRTASTSRQRTDSSDTEDDEPQRRKQVKFGFNF</sequence>
<evidence type="ECO:0000313" key="6">
    <source>
        <dbReference type="EMBL" id="GBN61422.1"/>
    </source>
</evidence>
<feature type="compositionally biased region" description="Polar residues" evidence="3">
    <location>
        <begin position="293"/>
        <end position="305"/>
    </location>
</feature>
<dbReference type="EMBL" id="BGPR01013614">
    <property type="protein sequence ID" value="GBN61422.1"/>
    <property type="molecule type" value="Genomic_DNA"/>
</dbReference>
<accession>A0A4Y2QDW4</accession>
<dbReference type="Gene3D" id="3.30.70.330">
    <property type="match status" value="1"/>
</dbReference>
<dbReference type="Pfam" id="PF11608">
    <property type="entry name" value="RRM_MARF1"/>
    <property type="match status" value="1"/>
</dbReference>
<dbReference type="GO" id="GO:1905762">
    <property type="term" value="F:CCR4-NOT complex binding"/>
    <property type="evidence" value="ECO:0007669"/>
    <property type="project" value="TreeGrafter"/>
</dbReference>
<dbReference type="AlphaFoldDB" id="A0A4Y2QDW4"/>
<organism evidence="6 7">
    <name type="scientific">Araneus ventricosus</name>
    <name type="common">Orbweaver spider</name>
    <name type="synonym">Epeira ventricosa</name>
    <dbReference type="NCBI Taxonomy" id="182803"/>
    <lineage>
        <taxon>Eukaryota</taxon>
        <taxon>Metazoa</taxon>
        <taxon>Ecdysozoa</taxon>
        <taxon>Arthropoda</taxon>
        <taxon>Chelicerata</taxon>
        <taxon>Arachnida</taxon>
        <taxon>Araneae</taxon>
        <taxon>Araneomorphae</taxon>
        <taxon>Entelegynae</taxon>
        <taxon>Araneoidea</taxon>
        <taxon>Araneidae</taxon>
        <taxon>Araneus</taxon>
    </lineage>
</organism>
<dbReference type="GO" id="GO:0010468">
    <property type="term" value="P:regulation of gene expression"/>
    <property type="evidence" value="ECO:0007669"/>
    <property type="project" value="InterPro"/>
</dbReference>
<dbReference type="InterPro" id="IPR012677">
    <property type="entry name" value="Nucleotide-bd_a/b_plait_sf"/>
</dbReference>